<protein>
    <submittedName>
        <fullName evidence="2">Uncharacterized protein</fullName>
    </submittedName>
</protein>
<feature type="compositionally biased region" description="Basic and acidic residues" evidence="1">
    <location>
        <begin position="107"/>
        <end position="206"/>
    </location>
</feature>
<organism evidence="2 3">
    <name type="scientific">Kipferlia bialata</name>
    <dbReference type="NCBI Taxonomy" id="797122"/>
    <lineage>
        <taxon>Eukaryota</taxon>
        <taxon>Metamonada</taxon>
        <taxon>Carpediemonas-like organisms</taxon>
        <taxon>Kipferlia</taxon>
    </lineage>
</organism>
<gene>
    <name evidence="2" type="ORF">KIPB_002251</name>
</gene>
<feature type="region of interest" description="Disordered" evidence="1">
    <location>
        <begin position="475"/>
        <end position="498"/>
    </location>
</feature>
<sequence length="498" mass="56250">MKLQSAETQIRELKDTLRRTGGADSPGMSRDRDRPSDRHTHQNHNAESGGVGFNYGGSGSGVRDRDRDSRGRGGDRERDSGRYAPPEPVRRGGPRGNHDMSFNYGGADERDRGNDREREREREKQRERERLEDLQRERERELQRRKEREEEENARERERRREVDREKARERDLEKERERERVTSQSYRRDTPRSPTPPRDRERERQASPPRAEPATGDAGEPGVDRPMSFEEFMEARKAAMMKHAPPKPQPVSRTAQSERQAALDAQIEAINAKMAGMGGMGGPGPAEAAPPSYQAPAAASAVAEPLDPYEQARQDRNAQLERMRQAKENEEKARMEAAQARRKPAPFAVGASDPNDYRPPSTRTTRSAQAEALARVSAADAEWEQERQHVPGSRGNAGRESKGGLGIIGDQSPSGAGASRLGSGPRAQMVARLESDLASANRGILQYNDELRRLEEAPVRRRQDILKRRFTQKKLEESQQQVDQLKKKLRDLGELDR</sequence>
<comment type="caution">
    <text evidence="2">The sequence shown here is derived from an EMBL/GenBank/DDBJ whole genome shotgun (WGS) entry which is preliminary data.</text>
</comment>
<evidence type="ECO:0000256" key="1">
    <source>
        <dbReference type="SAM" id="MobiDB-lite"/>
    </source>
</evidence>
<feature type="compositionally biased region" description="Basic and acidic residues" evidence="1">
    <location>
        <begin position="485"/>
        <end position="498"/>
    </location>
</feature>
<feature type="region of interest" description="Disordered" evidence="1">
    <location>
        <begin position="277"/>
        <end position="428"/>
    </location>
</feature>
<feature type="compositionally biased region" description="Low complexity" evidence="1">
    <location>
        <begin position="286"/>
        <end position="306"/>
    </location>
</feature>
<feature type="compositionally biased region" description="Basic and acidic residues" evidence="1">
    <location>
        <begin position="311"/>
        <end position="336"/>
    </location>
</feature>
<name>A0A9K3CQA6_9EUKA</name>
<evidence type="ECO:0000313" key="3">
    <source>
        <dbReference type="Proteomes" id="UP000265618"/>
    </source>
</evidence>
<proteinExistence type="predicted"/>
<dbReference type="Proteomes" id="UP000265618">
    <property type="component" value="Unassembled WGS sequence"/>
</dbReference>
<accession>A0A9K3CQA6</accession>
<evidence type="ECO:0000313" key="2">
    <source>
        <dbReference type="EMBL" id="GIQ81309.1"/>
    </source>
</evidence>
<keyword evidence="3" id="KW-1185">Reference proteome</keyword>
<dbReference type="AlphaFoldDB" id="A0A9K3CQA6"/>
<feature type="compositionally biased region" description="Basic and acidic residues" evidence="1">
    <location>
        <begin position="62"/>
        <end position="81"/>
    </location>
</feature>
<feature type="compositionally biased region" description="Gly residues" evidence="1">
    <location>
        <begin position="49"/>
        <end position="60"/>
    </location>
</feature>
<dbReference type="EMBL" id="BDIP01000359">
    <property type="protein sequence ID" value="GIQ81309.1"/>
    <property type="molecule type" value="Genomic_DNA"/>
</dbReference>
<reference evidence="2 3" key="1">
    <citation type="journal article" date="2018" name="PLoS ONE">
        <title>The draft genome of Kipferlia bialata reveals reductive genome evolution in fornicate parasites.</title>
        <authorList>
            <person name="Tanifuji G."/>
            <person name="Takabayashi S."/>
            <person name="Kume K."/>
            <person name="Takagi M."/>
            <person name="Nakayama T."/>
            <person name="Kamikawa R."/>
            <person name="Inagaki Y."/>
            <person name="Hashimoto T."/>
        </authorList>
    </citation>
    <scope>NUCLEOTIDE SEQUENCE [LARGE SCALE GENOMIC DNA]</scope>
    <source>
        <strain evidence="2">NY0173</strain>
    </source>
</reference>
<feature type="region of interest" description="Disordered" evidence="1">
    <location>
        <begin position="1"/>
        <end position="262"/>
    </location>
</feature>
<feature type="compositionally biased region" description="Basic and acidic residues" evidence="1">
    <location>
        <begin position="9"/>
        <end position="18"/>
    </location>
</feature>
<feature type="compositionally biased region" description="Basic and acidic residues" evidence="1">
    <location>
        <begin position="29"/>
        <end position="40"/>
    </location>
</feature>